<dbReference type="Gene3D" id="2.60.40.3210">
    <property type="entry name" value="Zona pellucida, ZP-N domain"/>
    <property type="match status" value="1"/>
</dbReference>
<organism evidence="4 5">
    <name type="scientific">Latimeria chalumnae</name>
    <name type="common">Coelacanth</name>
    <dbReference type="NCBI Taxonomy" id="7897"/>
    <lineage>
        <taxon>Eukaryota</taxon>
        <taxon>Metazoa</taxon>
        <taxon>Chordata</taxon>
        <taxon>Craniata</taxon>
        <taxon>Vertebrata</taxon>
        <taxon>Euteleostomi</taxon>
        <taxon>Coelacanthiformes</taxon>
        <taxon>Coelacanthidae</taxon>
        <taxon>Latimeria</taxon>
    </lineage>
</organism>
<dbReference type="PRINTS" id="PR00023">
    <property type="entry name" value="ZPELLUCIDA"/>
</dbReference>
<dbReference type="PANTHER" id="PTHR47130:SF3">
    <property type="entry name" value="ZONA PELLUCIDA PROTEIN"/>
    <property type="match status" value="1"/>
</dbReference>
<dbReference type="Pfam" id="PF26562">
    <property type="entry name" value="Ig-like"/>
    <property type="match status" value="1"/>
</dbReference>
<dbReference type="Pfam" id="PF23344">
    <property type="entry name" value="ZP-N"/>
    <property type="match status" value="1"/>
</dbReference>
<keyword evidence="2" id="KW-0325">Glycoprotein</keyword>
<reference evidence="5" key="1">
    <citation type="submission" date="2011-08" db="EMBL/GenBank/DDBJ databases">
        <title>The draft genome of Latimeria chalumnae.</title>
        <authorList>
            <person name="Di Palma F."/>
            <person name="Alfoldi J."/>
            <person name="Johnson J."/>
            <person name="Berlin A."/>
            <person name="Gnerre S."/>
            <person name="Jaffe D."/>
            <person name="MacCallum I."/>
            <person name="Young S."/>
            <person name="Walker B.J."/>
            <person name="Lander E."/>
            <person name="Lindblad-Toh K."/>
        </authorList>
    </citation>
    <scope>NUCLEOTIDE SEQUENCE [LARGE SCALE GENOMIC DNA]</scope>
    <source>
        <strain evidence="5">Wild caught</strain>
    </source>
</reference>
<dbReference type="InterPro" id="IPR048290">
    <property type="entry name" value="ZP_chr"/>
</dbReference>
<dbReference type="InParanoid" id="H3B5G6"/>
<dbReference type="STRING" id="7897.ENSLACP00000017137"/>
<name>H3B5G6_LATCH</name>
<dbReference type="HOGENOM" id="CLU_013112_1_0_1"/>
<proteinExistence type="predicted"/>
<reference evidence="4" key="2">
    <citation type="submission" date="2025-08" db="UniProtKB">
        <authorList>
            <consortium name="Ensembl"/>
        </authorList>
    </citation>
    <scope>IDENTIFICATION</scope>
</reference>
<dbReference type="OMA" id="FRPGNDI"/>
<evidence type="ECO:0000313" key="4">
    <source>
        <dbReference type="Ensembl" id="ENSLACP00000017137.1"/>
    </source>
</evidence>
<dbReference type="InterPro" id="IPR042235">
    <property type="entry name" value="ZP-C_dom"/>
</dbReference>
<feature type="domain" description="ZP" evidence="3">
    <location>
        <begin position="541"/>
        <end position="800"/>
    </location>
</feature>
<dbReference type="SMART" id="SM00241">
    <property type="entry name" value="ZP"/>
    <property type="match status" value="1"/>
</dbReference>
<dbReference type="Gene3D" id="2.60.40.4100">
    <property type="entry name" value="Zona pellucida, ZP-C domain"/>
    <property type="match status" value="1"/>
</dbReference>
<dbReference type="InterPro" id="IPR055355">
    <property type="entry name" value="ZP-C"/>
</dbReference>
<dbReference type="GeneTree" id="ENSGT00940000163503"/>
<dbReference type="PROSITE" id="PS51034">
    <property type="entry name" value="ZP_2"/>
    <property type="match status" value="1"/>
</dbReference>
<dbReference type="eggNOG" id="ENOG502REY8">
    <property type="taxonomic scope" value="Eukaryota"/>
</dbReference>
<reference evidence="4" key="3">
    <citation type="submission" date="2025-09" db="UniProtKB">
        <authorList>
            <consortium name="Ensembl"/>
        </authorList>
    </citation>
    <scope>IDENTIFICATION</scope>
</reference>
<evidence type="ECO:0000313" key="5">
    <source>
        <dbReference type="Proteomes" id="UP000008672"/>
    </source>
</evidence>
<keyword evidence="1" id="KW-1015">Disulfide bond</keyword>
<evidence type="ECO:0000259" key="3">
    <source>
        <dbReference type="PROSITE" id="PS51034"/>
    </source>
</evidence>
<evidence type="ECO:0000256" key="2">
    <source>
        <dbReference type="ARBA" id="ARBA00023180"/>
    </source>
</evidence>
<keyword evidence="5" id="KW-1185">Reference proteome</keyword>
<dbReference type="Proteomes" id="UP000008672">
    <property type="component" value="Unassembled WGS sequence"/>
</dbReference>
<dbReference type="Ensembl" id="ENSLACT00000017262.1">
    <property type="protein sequence ID" value="ENSLACP00000017137.1"/>
    <property type="gene ID" value="ENSLACG00000015100.1"/>
</dbReference>
<protein>
    <recommendedName>
        <fullName evidence="3">ZP domain-containing protein</fullName>
    </recommendedName>
</protein>
<accession>H3B5G6</accession>
<dbReference type="InterPro" id="IPR058876">
    <property type="entry name" value="Ig-like_ZP"/>
</dbReference>
<dbReference type="PANTHER" id="PTHR47130">
    <property type="entry name" value="SI:DKEY-19B23.11-RELATED"/>
    <property type="match status" value="1"/>
</dbReference>
<dbReference type="InterPro" id="IPR055356">
    <property type="entry name" value="ZP-N"/>
</dbReference>
<evidence type="ECO:0000256" key="1">
    <source>
        <dbReference type="ARBA" id="ARBA00023157"/>
    </source>
</evidence>
<dbReference type="EMBL" id="AFYH01085250">
    <property type="status" value="NOT_ANNOTATED_CDS"/>
    <property type="molecule type" value="Genomic_DNA"/>
</dbReference>
<dbReference type="InterPro" id="IPR001507">
    <property type="entry name" value="ZP_dom"/>
</dbReference>
<dbReference type="AlphaFoldDB" id="H3B5G6"/>
<sequence>DAYGRVYELTPQFATQCGYTVHRDFWDDVDFYASLSSCYSQSVNDLHFTLIVQIKVFTTKDRKMAFNKIPSFTPPPHKVSVRKEVPPISTDFVSDQAEDWEMAVPHAAAGEYSIWQVVFHLPKGQLYSMLARDAYTKGYGINTTVSRLLLRAAYNATEHQKLMIQGTNFSIIRSSTFYKQRWMILMVDTAVACPVDEVEVVNGGIVWTIPRIVLPLVLGTKSFKAVSVEMGVDARQLDKRTIDKRNYTLTIDATFITIKIPLGAEGGYYKSHVVNGQYGITYSINLLLDHIWMDDFWEETKYTIIKPVITPFDLRTPVVVNNTEPNTRIFNVTIGTFLTDVELVAISIGPEHLTITEANSRGYNVQEVLYPDDLKGYTLEIPFDDPNIEKKYIIDTFRTYTLNITYHFNVLPWNDPFTHPAKIVVGVHDVVLPKAVGFCDQHTLYLLVTHGNLDQTSQSFIGNTQLTPQSAEKLGYEMTDNSTHLMVGVPHTSHNVVYEKKGIDRFGLRVSLELNLKDQKNQIDFGNFSVSCSFSTKNLIACFPNGTMRVTALNFGVPDMDLMRLELRDNCAPRITNNAAVFEFNVNTCGTYRKFSQKYMIYENEVSYYQPGVVEPVYRLAVACHYLLNDTLTFRYGFQDNPVPEVKPGYGLLALIMRLSKDEAYTSFYKDTEYPIVKFLGVPLYFEIELLYSKDPQLELFLQDCWATAFPDRNSNPQWDIIINSCANSDDSDVSHFYPVIKDARVKFPMHFKRFDVVMFAFLQNEMPLSQEISFHCSVVICDANDPASDLLCAGKCIPGKQRARRSAVQHNYLHGYVSSGAVML</sequence>
<dbReference type="Pfam" id="PF00100">
    <property type="entry name" value="Zona_pellucida"/>
    <property type="match status" value="1"/>
</dbReference>
<gene>
    <name evidence="4" type="primary">ZPAX1</name>
</gene>